<organism evidence="2">
    <name type="scientific">Solanum lycopersicum</name>
    <name type="common">Tomato</name>
    <name type="synonym">Lycopersicon esculentum</name>
    <dbReference type="NCBI Taxonomy" id="4081"/>
    <lineage>
        <taxon>Eukaryota</taxon>
        <taxon>Viridiplantae</taxon>
        <taxon>Streptophyta</taxon>
        <taxon>Embryophyta</taxon>
        <taxon>Tracheophyta</taxon>
        <taxon>Spermatophyta</taxon>
        <taxon>Magnoliopsida</taxon>
        <taxon>eudicotyledons</taxon>
        <taxon>Gunneridae</taxon>
        <taxon>Pentapetalae</taxon>
        <taxon>asterids</taxon>
        <taxon>lamiids</taxon>
        <taxon>Solanales</taxon>
        <taxon>Solanaceae</taxon>
        <taxon>Solanoideae</taxon>
        <taxon>Solaneae</taxon>
        <taxon>Solanum</taxon>
        <taxon>Solanum subgen. Lycopersicon</taxon>
    </lineage>
</organism>
<dbReference type="Gramene" id="Solyc01g016697.1.1">
    <property type="protein sequence ID" value="Solyc01g016697.1.1"/>
    <property type="gene ID" value="Solyc01g016697.1"/>
</dbReference>
<dbReference type="EnsemblPlants" id="Solyc01g016697.1.1">
    <property type="protein sequence ID" value="Solyc01g016697.1.1"/>
    <property type="gene ID" value="Solyc01g016697.1"/>
</dbReference>
<dbReference type="InParanoid" id="A0A3Q7EBH7"/>
<keyword evidence="1" id="KW-0175">Coiled coil</keyword>
<protein>
    <submittedName>
        <fullName evidence="2">Uncharacterized protein</fullName>
    </submittedName>
</protein>
<reference evidence="2" key="2">
    <citation type="submission" date="2019-01" db="UniProtKB">
        <authorList>
            <consortium name="EnsemblPlants"/>
        </authorList>
    </citation>
    <scope>IDENTIFICATION</scope>
    <source>
        <strain evidence="2">cv. Heinz 1706</strain>
    </source>
</reference>
<keyword evidence="3" id="KW-1185">Reference proteome</keyword>
<sequence>VTTKSLLHRRIKRKPRLLVLMELSRSRECLLGCEMHRLLFRYAHEKKLNELKETQREAQQKIRSAQRIRLLQEPVEDGRFEETDRIAVEK</sequence>
<evidence type="ECO:0000256" key="1">
    <source>
        <dbReference type="SAM" id="Coils"/>
    </source>
</evidence>
<accession>A0A3Q7EBH7</accession>
<evidence type="ECO:0000313" key="2">
    <source>
        <dbReference type="EnsemblPlants" id="Solyc01g016697.1.1"/>
    </source>
</evidence>
<evidence type="ECO:0000313" key="3">
    <source>
        <dbReference type="Proteomes" id="UP000004994"/>
    </source>
</evidence>
<proteinExistence type="predicted"/>
<name>A0A3Q7EBH7_SOLLC</name>
<reference evidence="2" key="1">
    <citation type="journal article" date="2012" name="Nature">
        <title>The tomato genome sequence provides insights into fleshy fruit evolution.</title>
        <authorList>
            <consortium name="Tomato Genome Consortium"/>
        </authorList>
    </citation>
    <scope>NUCLEOTIDE SEQUENCE [LARGE SCALE GENOMIC DNA]</scope>
    <source>
        <strain evidence="2">cv. Heinz 1706</strain>
    </source>
</reference>
<dbReference type="Proteomes" id="UP000004994">
    <property type="component" value="Chromosome 1"/>
</dbReference>
<feature type="coiled-coil region" evidence="1">
    <location>
        <begin position="41"/>
        <end position="68"/>
    </location>
</feature>
<dbReference type="AlphaFoldDB" id="A0A3Q7EBH7"/>